<proteinExistence type="predicted"/>
<evidence type="ECO:0000256" key="4">
    <source>
        <dbReference type="ARBA" id="ARBA00022989"/>
    </source>
</evidence>
<reference evidence="7 8" key="1">
    <citation type="submission" date="2018-05" db="EMBL/GenBank/DDBJ databases">
        <title>Acuticoccus sediminis sp. nov., isolated from deep-sea sediment of Indian Ocean.</title>
        <authorList>
            <person name="Liu X."/>
            <person name="Lai Q."/>
            <person name="Du Y."/>
            <person name="Sun F."/>
            <person name="Zhang X."/>
            <person name="Wang S."/>
            <person name="Shao Z."/>
        </authorList>
    </citation>
    <scope>NUCLEOTIDE SEQUENCE [LARGE SCALE GENOMIC DNA]</scope>
    <source>
        <strain evidence="7 8">PTG4-2</strain>
    </source>
</reference>
<evidence type="ECO:0000256" key="2">
    <source>
        <dbReference type="ARBA" id="ARBA00022475"/>
    </source>
</evidence>
<name>A0A8B2NTP9_9HYPH</name>
<gene>
    <name evidence="7" type="ORF">DLJ53_03560</name>
</gene>
<comment type="subcellular location">
    <subcellularLocation>
        <location evidence="1">Cell membrane</location>
        <topology evidence="1">Multi-pass membrane protein</topology>
    </subcellularLocation>
</comment>
<sequence>MRGPLPVWADVVVVPLINVALAFVVAGLVVAIIGENPLEALDVMIQGAFVYPGSLGYTLYYATNFVFTGLAVAVAFHARLFNIGGEGQAAMGGLGAILVCLALDPYLPGPLVIPFAILGAAAFGGAWAYIPGLLQATRGSHVVITTIMFNFIAAGILVWLLTGPLIRPGQSTPQTRNIAPEATIPQIHEIARALGFEAASSPLNLSIVLAAVAAIAVWVLIWRTPFGFRLRTLGESEPAALYSGVPVPRMVILTMVISGALAGLMATNAVLGAQEKLVNNFTAGFGFTGIAVALMGRAHPVGIVMASLLFGALYQGGTELSFTYSTLDRNMVLVLQGLIILFSGALAHMLDAPLSRLFAPRARLATS</sequence>
<feature type="transmembrane region" description="Helical" evidence="6">
    <location>
        <begin position="112"/>
        <end position="130"/>
    </location>
</feature>
<keyword evidence="2" id="KW-1003">Cell membrane</keyword>
<protein>
    <submittedName>
        <fullName evidence="7">Sugar ABC transporter permease</fullName>
    </submittedName>
</protein>
<evidence type="ECO:0000256" key="5">
    <source>
        <dbReference type="ARBA" id="ARBA00023136"/>
    </source>
</evidence>
<dbReference type="AlphaFoldDB" id="A0A8B2NTP9"/>
<accession>A0A8B2NTP9</accession>
<dbReference type="OrthoDB" id="45037at2"/>
<evidence type="ECO:0000256" key="1">
    <source>
        <dbReference type="ARBA" id="ARBA00004651"/>
    </source>
</evidence>
<feature type="transmembrane region" description="Helical" evidence="6">
    <location>
        <begin position="331"/>
        <end position="350"/>
    </location>
</feature>
<dbReference type="InterPro" id="IPR001851">
    <property type="entry name" value="ABC_transp_permease"/>
</dbReference>
<feature type="transmembrane region" description="Helical" evidence="6">
    <location>
        <begin position="54"/>
        <end position="76"/>
    </location>
</feature>
<evidence type="ECO:0000256" key="6">
    <source>
        <dbReference type="SAM" id="Phobius"/>
    </source>
</evidence>
<dbReference type="PANTHER" id="PTHR47089">
    <property type="entry name" value="ABC TRANSPORTER, PERMEASE PROTEIN"/>
    <property type="match status" value="1"/>
</dbReference>
<feature type="transmembrane region" description="Helical" evidence="6">
    <location>
        <begin position="88"/>
        <end position="106"/>
    </location>
</feature>
<dbReference type="CDD" id="cd06580">
    <property type="entry name" value="TM_PBP1_transp_TpRbsC_like"/>
    <property type="match status" value="1"/>
</dbReference>
<keyword evidence="4 6" id="KW-1133">Transmembrane helix</keyword>
<dbReference type="PANTHER" id="PTHR47089:SF1">
    <property type="entry name" value="GUANOSINE ABC TRANSPORTER PERMEASE PROTEIN NUPP"/>
    <property type="match status" value="1"/>
</dbReference>
<organism evidence="7 8">
    <name type="scientific">Acuticoccus sediminis</name>
    <dbReference type="NCBI Taxonomy" id="2184697"/>
    <lineage>
        <taxon>Bacteria</taxon>
        <taxon>Pseudomonadati</taxon>
        <taxon>Pseudomonadota</taxon>
        <taxon>Alphaproteobacteria</taxon>
        <taxon>Hyphomicrobiales</taxon>
        <taxon>Amorphaceae</taxon>
        <taxon>Acuticoccus</taxon>
    </lineage>
</organism>
<dbReference type="Pfam" id="PF02653">
    <property type="entry name" value="BPD_transp_2"/>
    <property type="match status" value="1"/>
</dbReference>
<dbReference type="GO" id="GO:0022857">
    <property type="term" value="F:transmembrane transporter activity"/>
    <property type="evidence" value="ECO:0007669"/>
    <property type="project" value="InterPro"/>
</dbReference>
<keyword evidence="3 6" id="KW-0812">Transmembrane</keyword>
<evidence type="ECO:0000313" key="7">
    <source>
        <dbReference type="EMBL" id="RAI03578.1"/>
    </source>
</evidence>
<feature type="transmembrane region" description="Helical" evidence="6">
    <location>
        <begin position="12"/>
        <end position="34"/>
    </location>
</feature>
<evidence type="ECO:0000313" key="8">
    <source>
        <dbReference type="Proteomes" id="UP000249590"/>
    </source>
</evidence>
<keyword evidence="8" id="KW-1185">Reference proteome</keyword>
<feature type="transmembrane region" description="Helical" evidence="6">
    <location>
        <begin position="283"/>
        <end position="310"/>
    </location>
</feature>
<feature type="transmembrane region" description="Helical" evidence="6">
    <location>
        <begin position="142"/>
        <end position="161"/>
    </location>
</feature>
<feature type="transmembrane region" description="Helical" evidence="6">
    <location>
        <begin position="250"/>
        <end position="271"/>
    </location>
</feature>
<evidence type="ECO:0000256" key="3">
    <source>
        <dbReference type="ARBA" id="ARBA00022692"/>
    </source>
</evidence>
<dbReference type="EMBL" id="QHHQ01000001">
    <property type="protein sequence ID" value="RAI03578.1"/>
    <property type="molecule type" value="Genomic_DNA"/>
</dbReference>
<dbReference type="RefSeq" id="WP_111342395.1">
    <property type="nucleotide sequence ID" value="NZ_QHHQ01000001.1"/>
</dbReference>
<dbReference type="Proteomes" id="UP000249590">
    <property type="component" value="Unassembled WGS sequence"/>
</dbReference>
<keyword evidence="5 6" id="KW-0472">Membrane</keyword>
<comment type="caution">
    <text evidence="7">The sequence shown here is derived from an EMBL/GenBank/DDBJ whole genome shotgun (WGS) entry which is preliminary data.</text>
</comment>
<dbReference type="GO" id="GO:0005886">
    <property type="term" value="C:plasma membrane"/>
    <property type="evidence" value="ECO:0007669"/>
    <property type="project" value="UniProtKB-SubCell"/>
</dbReference>
<feature type="transmembrane region" description="Helical" evidence="6">
    <location>
        <begin position="203"/>
        <end position="222"/>
    </location>
</feature>